<organism evidence="1 2">
    <name type="scientific">Elysia crispata</name>
    <name type="common">lettuce slug</name>
    <dbReference type="NCBI Taxonomy" id="231223"/>
    <lineage>
        <taxon>Eukaryota</taxon>
        <taxon>Metazoa</taxon>
        <taxon>Spiralia</taxon>
        <taxon>Lophotrochozoa</taxon>
        <taxon>Mollusca</taxon>
        <taxon>Gastropoda</taxon>
        <taxon>Heterobranchia</taxon>
        <taxon>Euthyneura</taxon>
        <taxon>Panpulmonata</taxon>
        <taxon>Sacoglossa</taxon>
        <taxon>Placobranchoidea</taxon>
        <taxon>Plakobranchidae</taxon>
        <taxon>Elysia</taxon>
    </lineage>
</organism>
<keyword evidence="2" id="KW-1185">Reference proteome</keyword>
<dbReference type="EMBL" id="JAWDGP010008094">
    <property type="protein sequence ID" value="KAK3691419.1"/>
    <property type="molecule type" value="Genomic_DNA"/>
</dbReference>
<name>A0AAE0XE76_9GAST</name>
<reference evidence="1" key="1">
    <citation type="journal article" date="2023" name="G3 (Bethesda)">
        <title>A reference genome for the long-term kleptoplast-retaining sea slug Elysia crispata morphotype clarki.</title>
        <authorList>
            <person name="Eastman K.E."/>
            <person name="Pendleton A.L."/>
            <person name="Shaikh M.A."/>
            <person name="Suttiyut T."/>
            <person name="Ogas R."/>
            <person name="Tomko P."/>
            <person name="Gavelis G."/>
            <person name="Widhalm J.R."/>
            <person name="Wisecaver J.H."/>
        </authorList>
    </citation>
    <scope>NUCLEOTIDE SEQUENCE</scope>
    <source>
        <strain evidence="1">ECLA1</strain>
    </source>
</reference>
<accession>A0AAE0XE76</accession>
<comment type="caution">
    <text evidence="1">The sequence shown here is derived from an EMBL/GenBank/DDBJ whole genome shotgun (WGS) entry which is preliminary data.</text>
</comment>
<protein>
    <submittedName>
        <fullName evidence="1">Uncharacterized protein</fullName>
    </submittedName>
</protein>
<dbReference type="AlphaFoldDB" id="A0AAE0XE76"/>
<dbReference type="Proteomes" id="UP001283361">
    <property type="component" value="Unassembled WGS sequence"/>
</dbReference>
<proteinExistence type="predicted"/>
<evidence type="ECO:0000313" key="2">
    <source>
        <dbReference type="Proteomes" id="UP001283361"/>
    </source>
</evidence>
<evidence type="ECO:0000313" key="1">
    <source>
        <dbReference type="EMBL" id="KAK3691419.1"/>
    </source>
</evidence>
<gene>
    <name evidence="1" type="ORF">RRG08_036222</name>
</gene>
<sequence length="150" mass="17607">MDLSQDCTRSVQIRGMDPGQDCTWSVQTRGMDLGQDCTWPRPHCQYKLEIWIQAKTVHGQYKLEVWIQAKTLHCQYELELLLNDTRQLEMKAFDLTWRTAKLSGFPSYWRSEFPYPACISANQAQEIVNRESTSFNCCATLQWVTCWRLC</sequence>